<dbReference type="Pfam" id="PF01273">
    <property type="entry name" value="LBP_BPI_CETP"/>
    <property type="match status" value="1"/>
</dbReference>
<keyword evidence="4" id="KW-1185">Reference proteome</keyword>
<feature type="chain" id="PRO_5029478271" evidence="1">
    <location>
        <begin position="22"/>
        <end position="450"/>
    </location>
</feature>
<dbReference type="SMART" id="SM00328">
    <property type="entry name" value="BPI1"/>
    <property type="match status" value="1"/>
</dbReference>
<comment type="caution">
    <text evidence="3">The sequence shown here is derived from an EMBL/GenBank/DDBJ whole genome shotgun (WGS) entry which is preliminary data.</text>
</comment>
<evidence type="ECO:0000313" key="4">
    <source>
        <dbReference type="Proteomes" id="UP000562322"/>
    </source>
</evidence>
<dbReference type="AlphaFoldDB" id="A0A7L0WGY1"/>
<feature type="non-terminal residue" evidence="3">
    <location>
        <position position="1"/>
    </location>
</feature>
<dbReference type="PANTHER" id="PTHR46019:SF4">
    <property type="entry name" value="BPI FOLD-CONTAINING FAMILY B MEMBER 4"/>
    <property type="match status" value="1"/>
</dbReference>
<dbReference type="SUPFAM" id="SSF55394">
    <property type="entry name" value="Bactericidal permeability-increasing protein, BPI"/>
    <property type="match status" value="2"/>
</dbReference>
<proteinExistence type="predicted"/>
<dbReference type="Gene3D" id="3.15.10.10">
    <property type="entry name" value="Bactericidal permeability-increasing protein, domain 1"/>
    <property type="match status" value="1"/>
</dbReference>
<protein>
    <submittedName>
        <fullName evidence="3">BPIB4 protein</fullName>
    </submittedName>
</protein>
<dbReference type="GO" id="GO:0008289">
    <property type="term" value="F:lipid binding"/>
    <property type="evidence" value="ECO:0007669"/>
    <property type="project" value="InterPro"/>
</dbReference>
<accession>A0A7L0WGY1</accession>
<dbReference type="InterPro" id="IPR051660">
    <property type="entry name" value="BPI_fold-BPI/LBP"/>
</dbReference>
<dbReference type="InterPro" id="IPR017942">
    <property type="entry name" value="Lipid-bd_serum_glycop_N"/>
</dbReference>
<reference evidence="3 4" key="1">
    <citation type="submission" date="2019-09" db="EMBL/GenBank/DDBJ databases">
        <title>Bird 10,000 Genomes (B10K) Project - Family phase.</title>
        <authorList>
            <person name="Zhang G."/>
        </authorList>
    </citation>
    <scope>NUCLEOTIDE SEQUENCE [LARGE SCALE GENOMIC DNA]</scope>
    <source>
        <strain evidence="3">B10K-DU-001-39</strain>
        <tissue evidence="3">Muscle</tissue>
    </source>
</reference>
<dbReference type="InterPro" id="IPR017943">
    <property type="entry name" value="Bactericidal_perm-incr_a/b_dom"/>
</dbReference>
<dbReference type="PANTHER" id="PTHR46019">
    <property type="entry name" value="BPI FOLD-CONTAINING FAMILY B MEMBER 4-RELATED"/>
    <property type="match status" value="1"/>
</dbReference>
<dbReference type="EMBL" id="VXAV01006414">
    <property type="protein sequence ID" value="NXL89814.1"/>
    <property type="molecule type" value="Genomic_DNA"/>
</dbReference>
<dbReference type="Pfam" id="PF02886">
    <property type="entry name" value="LBP_BPI_CETP_C"/>
    <property type="match status" value="1"/>
</dbReference>
<dbReference type="InterPro" id="IPR001124">
    <property type="entry name" value="Lipid-bd_serum_glycop_C"/>
</dbReference>
<feature type="domain" description="Lipid-binding serum glycoprotein N-terminal" evidence="2">
    <location>
        <begin position="29"/>
        <end position="244"/>
    </location>
</feature>
<evidence type="ECO:0000259" key="2">
    <source>
        <dbReference type="SMART" id="SM00328"/>
    </source>
</evidence>
<feature type="non-terminal residue" evidence="3">
    <location>
        <position position="450"/>
    </location>
</feature>
<name>A0A7L0WGY1_ALELA</name>
<dbReference type="Proteomes" id="UP000562322">
    <property type="component" value="Unassembled WGS sequence"/>
</dbReference>
<evidence type="ECO:0000256" key="1">
    <source>
        <dbReference type="SAM" id="SignalP"/>
    </source>
</evidence>
<sequence length="450" mass="47732">MKLLTIFGVVLFCGLLLPTQGHVPGLSCAISPQAMEKVLSDAMIKNGLLQQHLQGLVLPNVMGEGGLLSSPIIITSLHLEAVLQTKLSLALLPGVGIQLTIFLRLHLVGNCLIGLLSEIIDITVDATVTVNVKNTNFEIGLVQIIVDDCFCVLGTVKIKLLSGLLPLSVREIVVGKLTVTLPGLLCPVLDIVINLVNMQLLATLNVVIPIDVLGTIHYHLASTPFVTGLYLGIDLDGTVKLADGTIIPHDSQASTLPPLTDKTLAIGLRQGFLSVILSVLLRIQPYTFDCTPDTFSGAKLLAEAIVGLFPPGCSVCSVDTGLSVRVECFGNPLIILEDNKATVQIILKIQVFIKRADGSILVLLVVKADLALDVHLSIGKRGLLLALSLGSSSLFLESSEVGISDISKLNPHLIKLLVEVCLPRLNAAVAIGVPLPDLFGIPLLKADIRI</sequence>
<evidence type="ECO:0000313" key="3">
    <source>
        <dbReference type="EMBL" id="NXL89814.1"/>
    </source>
</evidence>
<dbReference type="Gene3D" id="3.15.20.10">
    <property type="entry name" value="Bactericidal permeability-increasing protein, domain 2"/>
    <property type="match status" value="1"/>
</dbReference>
<gene>
    <name evidence="3" type="primary">Bpifb4_1</name>
    <name evidence="3" type="ORF">ALELAT_R11844</name>
</gene>
<keyword evidence="1" id="KW-0732">Signal</keyword>
<feature type="signal peptide" evidence="1">
    <location>
        <begin position="1"/>
        <end position="21"/>
    </location>
</feature>
<organism evidence="3 4">
    <name type="scientific">Alectura lathami</name>
    <name type="common">Australian brush turkey</name>
    <dbReference type="NCBI Taxonomy" id="81907"/>
    <lineage>
        <taxon>Eukaryota</taxon>
        <taxon>Metazoa</taxon>
        <taxon>Chordata</taxon>
        <taxon>Craniata</taxon>
        <taxon>Vertebrata</taxon>
        <taxon>Euteleostomi</taxon>
        <taxon>Archelosauria</taxon>
        <taxon>Archosauria</taxon>
        <taxon>Dinosauria</taxon>
        <taxon>Saurischia</taxon>
        <taxon>Theropoda</taxon>
        <taxon>Coelurosauria</taxon>
        <taxon>Aves</taxon>
        <taxon>Neognathae</taxon>
        <taxon>Galloanserae</taxon>
        <taxon>Galliformes</taxon>
        <taxon>Megapodiidae</taxon>
        <taxon>Alectura</taxon>
    </lineage>
</organism>
<dbReference type="OrthoDB" id="9831346at2759"/>